<reference evidence="2 3" key="1">
    <citation type="journal article" date="2019" name="Sci. Transl. Med.">
        <title>Quorum sensing between bacterial species on the skin protects against epidermal injury in atopic dermatitis.</title>
        <authorList>
            <person name="Williams M.R."/>
        </authorList>
    </citation>
    <scope>NUCLEOTIDE SEQUENCE [LARGE SCALE GENOMIC DNA]</scope>
    <source>
        <strain evidence="2 3">H8</strain>
    </source>
</reference>
<dbReference type="AlphaFoldDB" id="A0A7Z7YSF6"/>
<evidence type="ECO:0000259" key="1">
    <source>
        <dbReference type="Pfam" id="PF09587"/>
    </source>
</evidence>
<protein>
    <submittedName>
        <fullName evidence="2">CapA family protein</fullName>
    </submittedName>
</protein>
<gene>
    <name evidence="2" type="ORF">EQ811_14390</name>
</gene>
<dbReference type="Pfam" id="PF09587">
    <property type="entry name" value="PGA_cap"/>
    <property type="match status" value="1"/>
</dbReference>
<organism evidence="2 3">
    <name type="scientific">Staphylococcus capitis</name>
    <dbReference type="NCBI Taxonomy" id="29388"/>
    <lineage>
        <taxon>Bacteria</taxon>
        <taxon>Bacillati</taxon>
        <taxon>Bacillota</taxon>
        <taxon>Bacilli</taxon>
        <taxon>Bacillales</taxon>
        <taxon>Staphylococcaceae</taxon>
        <taxon>Staphylococcus</taxon>
    </lineage>
</organism>
<proteinExistence type="predicted"/>
<comment type="caution">
    <text evidence="2">The sequence shown here is derived from an EMBL/GenBank/DDBJ whole genome shotgun (WGS) entry which is preliminary data.</text>
</comment>
<accession>A0A7Z7YSF6</accession>
<dbReference type="RefSeq" id="WP_196211644.1">
    <property type="nucleotide sequence ID" value="NZ_SCHC01000352.1"/>
</dbReference>
<dbReference type="EMBL" id="SCHC01000352">
    <property type="protein sequence ID" value="TBW72289.1"/>
    <property type="molecule type" value="Genomic_DNA"/>
</dbReference>
<dbReference type="InterPro" id="IPR019079">
    <property type="entry name" value="Capsule_synth_CapA"/>
</dbReference>
<dbReference type="Proteomes" id="UP000291949">
    <property type="component" value="Unassembled WGS sequence"/>
</dbReference>
<evidence type="ECO:0000313" key="2">
    <source>
        <dbReference type="EMBL" id="TBW72289.1"/>
    </source>
</evidence>
<evidence type="ECO:0000313" key="3">
    <source>
        <dbReference type="Proteomes" id="UP000291949"/>
    </source>
</evidence>
<name>A0A7Z7YSF6_STACP</name>
<feature type="non-terminal residue" evidence="2">
    <location>
        <position position="88"/>
    </location>
</feature>
<feature type="domain" description="Capsule synthesis protein CapA" evidence="1">
    <location>
        <begin position="34"/>
        <end position="87"/>
    </location>
</feature>
<sequence length="88" mass="10077">MKKIIAIISFSLLAVITIIFAEIDTHFNHEKVSFVAVGDNLIHPVVYNDAKTHHNDYDFSSMYKNVKPYIKRFDIAYINQESPMGGDD</sequence>